<dbReference type="PANTHER" id="PTHR36504">
    <property type="entry name" value="LIPOPOLYSACCHARIDE EXPORT SYSTEM PROTEIN LPTA"/>
    <property type="match status" value="1"/>
</dbReference>
<comment type="caution">
    <text evidence="5">The sequence shown here is derived from an EMBL/GenBank/DDBJ whole genome shotgun (WGS) entry which is preliminary data.</text>
</comment>
<dbReference type="OrthoDB" id="5373249at2"/>
<dbReference type="InterPro" id="IPR005653">
    <property type="entry name" value="OstA-like_N"/>
</dbReference>
<dbReference type="AlphaFoldDB" id="A0A4U8TBH3"/>
<dbReference type="GO" id="GO:0009279">
    <property type="term" value="C:cell outer membrane"/>
    <property type="evidence" value="ECO:0007669"/>
    <property type="project" value="TreeGrafter"/>
</dbReference>
<gene>
    <name evidence="5" type="primary">lptA</name>
    <name evidence="5" type="ORF">LS71_000360</name>
</gene>
<protein>
    <submittedName>
        <fullName evidence="5">Lipopolysaccharide transport periplasmic protein LptA</fullName>
    </submittedName>
</protein>
<dbReference type="GO" id="GO:0001530">
    <property type="term" value="F:lipopolysaccharide binding"/>
    <property type="evidence" value="ECO:0007669"/>
    <property type="project" value="InterPro"/>
</dbReference>
<organism evidence="5 6">
    <name type="scientific">Helicobacter jaachi</name>
    <dbReference type="NCBI Taxonomy" id="1677920"/>
    <lineage>
        <taxon>Bacteria</taxon>
        <taxon>Pseudomonadati</taxon>
        <taxon>Campylobacterota</taxon>
        <taxon>Epsilonproteobacteria</taxon>
        <taxon>Campylobacterales</taxon>
        <taxon>Helicobacteraceae</taxon>
        <taxon>Helicobacter</taxon>
    </lineage>
</organism>
<evidence type="ECO:0000256" key="2">
    <source>
        <dbReference type="ARBA" id="ARBA00022729"/>
    </source>
</evidence>
<dbReference type="GO" id="GO:0030288">
    <property type="term" value="C:outer membrane-bounded periplasmic space"/>
    <property type="evidence" value="ECO:0007669"/>
    <property type="project" value="TreeGrafter"/>
</dbReference>
<evidence type="ECO:0000313" key="5">
    <source>
        <dbReference type="EMBL" id="TLD97251.1"/>
    </source>
</evidence>
<dbReference type="InterPro" id="IPR014340">
    <property type="entry name" value="LptA"/>
</dbReference>
<dbReference type="GO" id="GO:0015920">
    <property type="term" value="P:lipopolysaccharide transport"/>
    <property type="evidence" value="ECO:0007669"/>
    <property type="project" value="InterPro"/>
</dbReference>
<dbReference type="EMBL" id="JRPR02000001">
    <property type="protein sequence ID" value="TLD97251.1"/>
    <property type="molecule type" value="Genomic_DNA"/>
</dbReference>
<evidence type="ECO:0000256" key="3">
    <source>
        <dbReference type="ARBA" id="ARBA00022764"/>
    </source>
</evidence>
<dbReference type="Proteomes" id="UP000029733">
    <property type="component" value="Unassembled WGS sequence"/>
</dbReference>
<evidence type="ECO:0000256" key="1">
    <source>
        <dbReference type="ARBA" id="ARBA00022448"/>
    </source>
</evidence>
<evidence type="ECO:0000313" key="6">
    <source>
        <dbReference type="Proteomes" id="UP000029733"/>
    </source>
</evidence>
<dbReference type="PANTHER" id="PTHR36504:SF1">
    <property type="entry name" value="LIPOPOLYSACCHARIDE EXPORT SYSTEM PROTEIN LPTA"/>
    <property type="match status" value="1"/>
</dbReference>
<dbReference type="GO" id="GO:0017089">
    <property type="term" value="F:glycolipid transfer activity"/>
    <property type="evidence" value="ECO:0007669"/>
    <property type="project" value="TreeGrafter"/>
</dbReference>
<sequence length="158" mass="17661">MRKICLILWLCVGALGVEEKLEVSAKSFQSDLKKGVTELNGEVVVVKGGDKLWADKVIIQTDKKNQPQKYTAIGNVRFHTKMPDKEMKGKAAKAIYDALKDEYQLIDNAIIEEVGKQNTIKGNIIVFNPKTQEAFIKGSNQKPGMITFIMESKDKTSE</sequence>
<proteinExistence type="predicted"/>
<keyword evidence="1" id="KW-0813">Transport</keyword>
<reference evidence="5 6" key="1">
    <citation type="journal article" date="2014" name="Genome Announc.">
        <title>Draft genome sequences of eight enterohepatic helicobacter species isolated from both laboratory and wild rodents.</title>
        <authorList>
            <person name="Sheh A."/>
            <person name="Shen Z."/>
            <person name="Fox J.G."/>
        </authorList>
    </citation>
    <scope>NUCLEOTIDE SEQUENCE [LARGE SCALE GENOMIC DNA]</scope>
    <source>
        <strain evidence="5 6">MIT 09-6949</strain>
    </source>
</reference>
<dbReference type="RefSeq" id="WP_034352605.1">
    <property type="nucleotide sequence ID" value="NZ_JRPR02000001.1"/>
</dbReference>
<keyword evidence="3" id="KW-0574">Periplasm</keyword>
<keyword evidence="2" id="KW-0732">Signal</keyword>
<accession>A0A4U8TBH3</accession>
<dbReference type="Pfam" id="PF03968">
    <property type="entry name" value="LptD_N"/>
    <property type="match status" value="1"/>
</dbReference>
<dbReference type="Gene3D" id="2.60.450.10">
    <property type="entry name" value="Lipopolysaccharide (LPS) transport protein A like domain"/>
    <property type="match status" value="1"/>
</dbReference>
<dbReference type="InterPro" id="IPR052037">
    <property type="entry name" value="LPS_export_LptA"/>
</dbReference>
<dbReference type="NCBIfam" id="TIGR03002">
    <property type="entry name" value="outer_YhbN_LptA"/>
    <property type="match status" value="1"/>
</dbReference>
<feature type="domain" description="Organic solvent tolerance-like N-terminal" evidence="4">
    <location>
        <begin position="22"/>
        <end position="132"/>
    </location>
</feature>
<name>A0A4U8TBH3_9HELI</name>
<keyword evidence="6" id="KW-1185">Reference proteome</keyword>
<dbReference type="STRING" id="1677920.LS71_01360"/>
<evidence type="ECO:0000259" key="4">
    <source>
        <dbReference type="Pfam" id="PF03968"/>
    </source>
</evidence>